<sequence length="159" mass="17638">MKSQIIIINIITILSTISCINQNKNEVNSKNLTKITKQQKIEKIELTERTRGTNRSVVYTPNLIAATLNGDSTQTTMPIAEWENISRQAEALDLSKISDLQSPTTGRYTDRALAATIIITSNGATYTSASFDSGIPPKELEALYNTLQKPKEKQKKPLK</sequence>
<name>A0A316WDW8_9FLAO</name>
<accession>A0A316WDW8</accession>
<evidence type="ECO:0000313" key="3">
    <source>
        <dbReference type="Proteomes" id="UP000236413"/>
    </source>
</evidence>
<reference evidence="1 4" key="2">
    <citation type="journal article" date="2019" name="Stand. Genomic Sci.">
        <title>Draft Whole-Genome Sequence of a Novel Chryseobacterium viscerum Strain Isolated from Fresh Water at Dripping Springs, New Mexico.</title>
        <authorList>
            <person name="Kyndt J.A."/>
            <person name="Moore T.C."/>
        </authorList>
    </citation>
    <scope>NUCLEOTIDE SEQUENCE [LARGE SCALE GENOMIC DNA]</scope>
    <source>
        <strain evidence="1 4">DPS</strain>
    </source>
</reference>
<comment type="caution">
    <text evidence="2">The sequence shown here is derived from an EMBL/GenBank/DDBJ whole genome shotgun (WGS) entry which is preliminary data.</text>
</comment>
<proteinExistence type="predicted"/>
<dbReference type="Proteomes" id="UP000326384">
    <property type="component" value="Unassembled WGS sequence"/>
</dbReference>
<dbReference type="AlphaFoldDB" id="A0A316WDW8"/>
<dbReference type="EMBL" id="PPEG02000011">
    <property type="protein sequence ID" value="PWN58523.1"/>
    <property type="molecule type" value="Genomic_DNA"/>
</dbReference>
<evidence type="ECO:0000313" key="4">
    <source>
        <dbReference type="Proteomes" id="UP000326384"/>
    </source>
</evidence>
<evidence type="ECO:0000313" key="2">
    <source>
        <dbReference type="EMBL" id="PWN58523.1"/>
    </source>
</evidence>
<dbReference type="Proteomes" id="UP000236413">
    <property type="component" value="Unassembled WGS sequence"/>
</dbReference>
<evidence type="ECO:0000313" key="1">
    <source>
        <dbReference type="EMBL" id="KAB1231455.1"/>
    </source>
</evidence>
<dbReference type="EMBL" id="VTPV01000003">
    <property type="protein sequence ID" value="KAB1231455.1"/>
    <property type="molecule type" value="Genomic_DNA"/>
</dbReference>
<protein>
    <recommendedName>
        <fullName evidence="5">Lipoprotein</fullName>
    </recommendedName>
</protein>
<dbReference type="PROSITE" id="PS51257">
    <property type="entry name" value="PROKAR_LIPOPROTEIN"/>
    <property type="match status" value="1"/>
</dbReference>
<organism evidence="2 3">
    <name type="scientific">Chryseobacterium viscerum</name>
    <dbReference type="NCBI Taxonomy" id="1037377"/>
    <lineage>
        <taxon>Bacteria</taxon>
        <taxon>Pseudomonadati</taxon>
        <taxon>Bacteroidota</taxon>
        <taxon>Flavobacteriia</taxon>
        <taxon>Flavobacteriales</taxon>
        <taxon>Weeksellaceae</taxon>
        <taxon>Chryseobacterium group</taxon>
        <taxon>Chryseobacterium</taxon>
    </lineage>
</organism>
<evidence type="ECO:0008006" key="5">
    <source>
        <dbReference type="Google" id="ProtNLM"/>
    </source>
</evidence>
<keyword evidence="4" id="KW-1185">Reference proteome</keyword>
<dbReference type="RefSeq" id="WP_103235687.1">
    <property type="nucleotide sequence ID" value="NZ_PPEG02000011.1"/>
</dbReference>
<reference evidence="2 3" key="1">
    <citation type="submission" date="2018-04" db="EMBL/GenBank/DDBJ databases">
        <title>Chryseobacterium oncorhynchi 701B-08T from rainbow trout, and Chryseobacterium viscerum 687B-08T from diseased fish.</title>
        <authorList>
            <person name="Jeong J.-J."/>
            <person name="Lee Y.J."/>
            <person name="Pathiraja D."/>
            <person name="Park B."/>
            <person name="Choi I.-G."/>
            <person name="Kim K.D."/>
        </authorList>
    </citation>
    <scope>NUCLEOTIDE SEQUENCE [LARGE SCALE GENOMIC DNA]</scope>
    <source>
        <strain evidence="2 3">687B-08</strain>
    </source>
</reference>
<gene>
    <name evidence="2" type="ORF">C1634_023540</name>
    <name evidence="1" type="ORF">F8D52_06515</name>
</gene>